<dbReference type="InterPro" id="IPR041675">
    <property type="entry name" value="PH_5"/>
</dbReference>
<feature type="domain" description="CNH" evidence="5">
    <location>
        <begin position="662"/>
        <end position="965"/>
    </location>
</feature>
<comment type="caution">
    <text evidence="6">The sequence shown here is derived from an EMBL/GenBank/DDBJ whole genome shotgun (WGS) entry which is preliminary data.</text>
</comment>
<protein>
    <recommendedName>
        <fullName evidence="8">CNH domain-domain-containing protein</fullName>
    </recommendedName>
</protein>
<evidence type="ECO:0008006" key="8">
    <source>
        <dbReference type="Google" id="ProtNLM"/>
    </source>
</evidence>
<dbReference type="PANTHER" id="PTHR46572">
    <property type="entry name" value="RHO1 GDP-GTP EXCHANGE PROTEIN 1-RELATED"/>
    <property type="match status" value="1"/>
</dbReference>
<dbReference type="RefSeq" id="XP_021884290.1">
    <property type="nucleotide sequence ID" value="XM_022026389.1"/>
</dbReference>
<dbReference type="SMART" id="SM00325">
    <property type="entry name" value="RhoGEF"/>
    <property type="match status" value="1"/>
</dbReference>
<dbReference type="InterPro" id="IPR052233">
    <property type="entry name" value="Rho-type_GEFs"/>
</dbReference>
<dbReference type="CDD" id="cd00160">
    <property type="entry name" value="RhoGEF"/>
    <property type="match status" value="1"/>
</dbReference>
<dbReference type="STRING" id="64571.A0A1Y2GW85"/>
<reference evidence="6 7" key="1">
    <citation type="submission" date="2016-07" db="EMBL/GenBank/DDBJ databases">
        <title>Pervasive Adenine N6-methylation of Active Genes in Fungi.</title>
        <authorList>
            <consortium name="DOE Joint Genome Institute"/>
            <person name="Mondo S.J."/>
            <person name="Dannebaum R.O."/>
            <person name="Kuo R.C."/>
            <person name="Labutti K."/>
            <person name="Haridas S."/>
            <person name="Kuo A."/>
            <person name="Salamov A."/>
            <person name="Ahrendt S.R."/>
            <person name="Lipzen A."/>
            <person name="Sullivan W."/>
            <person name="Andreopoulos W.B."/>
            <person name="Clum A."/>
            <person name="Lindquist E."/>
            <person name="Daum C."/>
            <person name="Ramamoorthy G.K."/>
            <person name="Gryganskyi A."/>
            <person name="Culley D."/>
            <person name="Magnuson J.K."/>
            <person name="James T.Y."/>
            <person name="O'Malley M.A."/>
            <person name="Stajich J.E."/>
            <person name="Spatafora J.W."/>
            <person name="Visel A."/>
            <person name="Grigoriev I.V."/>
        </authorList>
    </citation>
    <scope>NUCLEOTIDE SEQUENCE [LARGE SCALE GENOMIC DNA]</scope>
    <source>
        <strain evidence="6 7">NRRL 3116</strain>
    </source>
</reference>
<evidence type="ECO:0000256" key="1">
    <source>
        <dbReference type="ARBA" id="ARBA00022553"/>
    </source>
</evidence>
<dbReference type="PROSITE" id="PS50010">
    <property type="entry name" value="DH_2"/>
    <property type="match status" value="1"/>
</dbReference>
<feature type="domain" description="DH" evidence="4">
    <location>
        <begin position="256"/>
        <end position="444"/>
    </location>
</feature>
<dbReference type="GeneID" id="33568232"/>
<dbReference type="InterPro" id="IPR011993">
    <property type="entry name" value="PH-like_dom_sf"/>
</dbReference>
<dbReference type="InParanoid" id="A0A1Y2GW85"/>
<gene>
    <name evidence="6" type="ORF">BCR41DRAFT_368571</name>
</gene>
<dbReference type="EMBL" id="MCFF01000007">
    <property type="protein sequence ID" value="ORZ26525.1"/>
    <property type="molecule type" value="Genomic_DNA"/>
</dbReference>
<dbReference type="OrthoDB" id="2272012at2759"/>
<feature type="region of interest" description="Disordered" evidence="3">
    <location>
        <begin position="562"/>
        <end position="583"/>
    </location>
</feature>
<dbReference type="SUPFAM" id="SSF48065">
    <property type="entry name" value="DBL homology domain (DH-domain)"/>
    <property type="match status" value="1"/>
</dbReference>
<organism evidence="6 7">
    <name type="scientific">Lobosporangium transversale</name>
    <dbReference type="NCBI Taxonomy" id="64571"/>
    <lineage>
        <taxon>Eukaryota</taxon>
        <taxon>Fungi</taxon>
        <taxon>Fungi incertae sedis</taxon>
        <taxon>Mucoromycota</taxon>
        <taxon>Mortierellomycotina</taxon>
        <taxon>Mortierellomycetes</taxon>
        <taxon>Mortierellales</taxon>
        <taxon>Mortierellaceae</taxon>
        <taxon>Lobosporangium</taxon>
    </lineage>
</organism>
<dbReference type="Gene3D" id="2.30.29.30">
    <property type="entry name" value="Pleckstrin-homology domain (PH domain)/Phosphotyrosine-binding domain (PTB)"/>
    <property type="match status" value="1"/>
</dbReference>
<dbReference type="AlphaFoldDB" id="A0A1Y2GW85"/>
<dbReference type="Pfam" id="PF15405">
    <property type="entry name" value="PH_5"/>
    <property type="match status" value="1"/>
</dbReference>
<dbReference type="GO" id="GO:0005085">
    <property type="term" value="F:guanyl-nucleotide exchange factor activity"/>
    <property type="evidence" value="ECO:0007669"/>
    <property type="project" value="UniProtKB-KW"/>
</dbReference>
<sequence length="1189" mass="132970">MYSPQTPKPASIASNHSYTPSITASSMSQDWMQLPSPVCSSGSLNTRDASHGSFSSSNFSNLTPPFLSLEAQQLLDFNPGLLSTIAVAFRQKMLNNESKRSESECYGLEFPVTFTGKEAVDVVNELTYLEDRRHGLAIARSLEAQFLFFGGGDNLLFDSNNDQYFFSDAALAFIPGKTDFPTVPTGVFPYSSKCYSYGCVPGDATCYSYLCPNRRQIGSLLGRQNSGASSLSGQEKVWANSVPASVVAAASKKERNRQEAIFEVVNTEANYVRDLELMEEIFINPLRSGDIIDPEKVEEFIEDVFLNYKEIIELNKLLLEALRARQEEQPLVEKIGDVLLSHVAGFEDAYIRYIPQIAISEFTYKREESKNPKFAQFLKDCTRHPEARRLGLRHFVGQPYQRIPRYPLLLNEVVKRTEEGIEDRETVLEVIKLCTELGKRIDACMPAGAKQLRLLTLQDRVVWKSKEDHQDLKLGERGRKLHFECIARRKTTFEVQAVDFRLFVFDHMLLMTKEKRDKQGDKSNVFYQVYKQPIPLELADVWPDEGKNAPLSLNGRPKSIVSDGSSVLETATPASSNRSSTMDTKYTAPVTIHRRGRRGGAYTLNLTLAEREDFVREVDMAKAARNDIVSGSRLFQFSTITEMSAHLTSPLTASDQSHPMDGKRITCSATFINVLDAKRRIVVGTEAGVYVGLEDDRFSFRLALKDINVTDISILEDYHLLLILSGKVLKAYNMNCLEPNADKAFTVGQQLIKNVQYFTTGVYAEKTLVITMRKKGSGDSQFSSFEPVENAVLGVGQNHQKGLSFSLGRSKSEWFKPYREFYVPGESLRLQMLSRMVCVVCPKGFEVLMLENLDKPRLYPERQDPDFAFLSKKADSVPVSMFRISSELFLMCYDVFAFTMTKTGKLAKPDLIEFEGRAESFALVYPYIIAFESQLIEIRHIETGALEQLVLGDNIRLLYSDVDLVGNAVIHVQMSDPTKGDVRKIVKLTKAPKTILEPVKYQPKSSYTPQTSISINVSSASSFQPQETSLYGVYPMAHSPMTQSQFIVSSTPQAPSPRLIQRQSIYTTLPADPLIYNGQNYLHHQNFEPTLNSVSAPLHSTPAPYPFPSISMHGLITPSSNQAPQPVMYDRYASMASPTTASPYSSTQFFGYPQANPAPVAPSSLPHNTPVSSSSPVISTAWATVESFP</sequence>
<dbReference type="Proteomes" id="UP000193648">
    <property type="component" value="Unassembled WGS sequence"/>
</dbReference>
<name>A0A1Y2GW85_9FUNG</name>
<keyword evidence="7" id="KW-1185">Reference proteome</keyword>
<dbReference type="InterPro" id="IPR035899">
    <property type="entry name" value="DBL_dom_sf"/>
</dbReference>
<accession>A0A1Y2GW85</accession>
<evidence type="ECO:0000256" key="2">
    <source>
        <dbReference type="ARBA" id="ARBA00022658"/>
    </source>
</evidence>
<evidence type="ECO:0000313" key="6">
    <source>
        <dbReference type="EMBL" id="ORZ26525.1"/>
    </source>
</evidence>
<evidence type="ECO:0000313" key="7">
    <source>
        <dbReference type="Proteomes" id="UP000193648"/>
    </source>
</evidence>
<evidence type="ECO:0000259" key="5">
    <source>
        <dbReference type="PROSITE" id="PS50219"/>
    </source>
</evidence>
<keyword evidence="2" id="KW-0344">Guanine-nucleotide releasing factor</keyword>
<dbReference type="Gene3D" id="1.20.900.10">
    <property type="entry name" value="Dbl homology (DH) domain"/>
    <property type="match status" value="1"/>
</dbReference>
<dbReference type="InterPro" id="IPR001180">
    <property type="entry name" value="CNH_dom"/>
</dbReference>
<evidence type="ECO:0000256" key="3">
    <source>
        <dbReference type="SAM" id="MobiDB-lite"/>
    </source>
</evidence>
<dbReference type="PROSITE" id="PS50219">
    <property type="entry name" value="CNH"/>
    <property type="match status" value="1"/>
</dbReference>
<dbReference type="SMART" id="SM00036">
    <property type="entry name" value="CNH"/>
    <property type="match status" value="1"/>
</dbReference>
<evidence type="ECO:0000259" key="4">
    <source>
        <dbReference type="PROSITE" id="PS50010"/>
    </source>
</evidence>
<dbReference type="Pfam" id="PF00780">
    <property type="entry name" value="CNH"/>
    <property type="match status" value="1"/>
</dbReference>
<dbReference type="PANTHER" id="PTHR46572:SF1">
    <property type="entry name" value="RHO1 GUANINE NUCLEOTIDE EXCHANGE FACTOR TUS1"/>
    <property type="match status" value="1"/>
</dbReference>
<dbReference type="Pfam" id="PF00621">
    <property type="entry name" value="RhoGEF"/>
    <property type="match status" value="1"/>
</dbReference>
<keyword evidence="1" id="KW-0597">Phosphoprotein</keyword>
<dbReference type="InterPro" id="IPR000219">
    <property type="entry name" value="DH_dom"/>
</dbReference>
<proteinExistence type="predicted"/>